<dbReference type="Pfam" id="PF05433">
    <property type="entry name" value="Rick_17kDa_Anti"/>
    <property type="match status" value="1"/>
</dbReference>
<evidence type="ECO:0000259" key="4">
    <source>
        <dbReference type="Pfam" id="PF05433"/>
    </source>
</evidence>
<feature type="compositionally biased region" description="Low complexity" evidence="3">
    <location>
        <begin position="215"/>
        <end position="230"/>
    </location>
</feature>
<evidence type="ECO:0000256" key="1">
    <source>
        <dbReference type="ARBA" id="ARBA00004370"/>
    </source>
</evidence>
<dbReference type="InterPro" id="IPR051407">
    <property type="entry name" value="Bact_OM_lipoprot/Surf_antigen"/>
</dbReference>
<dbReference type="PANTHER" id="PTHR35603">
    <property type="match status" value="1"/>
</dbReference>
<evidence type="ECO:0000313" key="6">
    <source>
        <dbReference type="Proteomes" id="UP001578633"/>
    </source>
</evidence>
<evidence type="ECO:0000313" key="5">
    <source>
        <dbReference type="EMBL" id="KAL1798161.1"/>
    </source>
</evidence>
<dbReference type="RefSeq" id="XP_069308745.1">
    <property type="nucleotide sequence ID" value="XM_069449730.1"/>
</dbReference>
<proteinExistence type="predicted"/>
<feature type="compositionally biased region" description="Basic and acidic residues" evidence="3">
    <location>
        <begin position="326"/>
        <end position="361"/>
    </location>
</feature>
<feature type="compositionally biased region" description="Basic residues" evidence="3">
    <location>
        <begin position="231"/>
        <end position="244"/>
    </location>
</feature>
<feature type="region of interest" description="Disordered" evidence="3">
    <location>
        <begin position="86"/>
        <end position="257"/>
    </location>
</feature>
<feature type="domain" description="Glycine zipper 2TM" evidence="4">
    <location>
        <begin position="259"/>
        <end position="298"/>
    </location>
</feature>
<accession>A0ABR3UNX3</accession>
<evidence type="ECO:0000256" key="2">
    <source>
        <dbReference type="ARBA" id="ARBA00023136"/>
    </source>
</evidence>
<keyword evidence="2" id="KW-0472">Membrane</keyword>
<dbReference type="InterPro" id="IPR008816">
    <property type="entry name" value="Gly_zipper_2TM_dom"/>
</dbReference>
<feature type="compositionally biased region" description="Basic and acidic residues" evidence="3">
    <location>
        <begin position="91"/>
        <end position="109"/>
    </location>
</feature>
<feature type="compositionally biased region" description="Basic and acidic residues" evidence="3">
    <location>
        <begin position="299"/>
        <end position="317"/>
    </location>
</feature>
<comment type="caution">
    <text evidence="5">The sequence shown here is derived from an EMBL/GenBank/DDBJ whole genome shotgun (WGS) entry which is preliminary data.</text>
</comment>
<name>A0ABR3UNX3_9PLEO</name>
<protein>
    <recommendedName>
        <fullName evidence="4">Glycine zipper 2TM domain-containing protein</fullName>
    </recommendedName>
</protein>
<feature type="compositionally biased region" description="Low complexity" evidence="3">
    <location>
        <begin position="245"/>
        <end position="257"/>
    </location>
</feature>
<feature type="compositionally biased region" description="Polar residues" evidence="3">
    <location>
        <begin position="195"/>
        <end position="208"/>
    </location>
</feature>
<keyword evidence="6" id="KW-1185">Reference proteome</keyword>
<dbReference type="Proteomes" id="UP001578633">
    <property type="component" value="Chromosome 2"/>
</dbReference>
<organism evidence="5 6">
    <name type="scientific">Alternaria dauci</name>
    <dbReference type="NCBI Taxonomy" id="48095"/>
    <lineage>
        <taxon>Eukaryota</taxon>
        <taxon>Fungi</taxon>
        <taxon>Dikarya</taxon>
        <taxon>Ascomycota</taxon>
        <taxon>Pezizomycotina</taxon>
        <taxon>Dothideomycetes</taxon>
        <taxon>Pleosporomycetidae</taxon>
        <taxon>Pleosporales</taxon>
        <taxon>Pleosporineae</taxon>
        <taxon>Pleosporaceae</taxon>
        <taxon>Alternaria</taxon>
        <taxon>Alternaria sect. Porri</taxon>
    </lineage>
</organism>
<dbReference type="PANTHER" id="PTHR35603:SF2">
    <property type="entry name" value="OUTER MEMBRANE LIPOPROTEIN"/>
    <property type="match status" value="1"/>
</dbReference>
<dbReference type="EMBL" id="JBHGVX010000002">
    <property type="protein sequence ID" value="KAL1798161.1"/>
    <property type="molecule type" value="Genomic_DNA"/>
</dbReference>
<sequence length="361" mass="41071">MGSPPRASSTLKNWASHKRGTLITFAIRITGPRQQYPHGFPGKTNRKGLVDMAEELVELGFEGLDRFADKHFDKTYDHLPAIPRTAKQKRKLEQRQREYLQRTHGKAPEDGPYPPRNHPENLPDKGYTSRSTAPASVNGYKSDPDMYTADSRHDRYGRDDRYYEAEQNGYNAPGPGFKVPRGRDGPGDTRGMQPYEQQPQSEYGQQSLYGGGGRPAPQRRGSSWSPPRSQRQGRSKSRRRRSNSRSRSSSNDVKSRLLATVGGALVGGLAGNRATKGKKYDTVATIAGAILGGVGAKEAAGHWDDRKRKKEQQRNGDWDWDEDSDDSRRRRDRRRDDRYERDERMSRYDGNDRYDGDDRRR</sequence>
<gene>
    <name evidence="5" type="ORF">ACET3X_002198</name>
</gene>
<feature type="region of interest" description="Disordered" evidence="3">
    <location>
        <begin position="290"/>
        <end position="361"/>
    </location>
</feature>
<comment type="subcellular location">
    <subcellularLocation>
        <location evidence="1">Membrane</location>
    </subcellularLocation>
</comment>
<reference evidence="5 6" key="1">
    <citation type="submission" date="2024-09" db="EMBL/GenBank/DDBJ databases">
        <title>T2T genomes of carrot and Alternaria dauci and their utility for understanding host-pathogen interaction during carrot leaf blight disease.</title>
        <authorList>
            <person name="Liu W."/>
            <person name="Xu S."/>
            <person name="Ou C."/>
            <person name="Liu X."/>
            <person name="Zhuang F."/>
            <person name="Deng X.W."/>
        </authorList>
    </citation>
    <scope>NUCLEOTIDE SEQUENCE [LARGE SCALE GENOMIC DNA]</scope>
    <source>
        <strain evidence="5 6">A2016</strain>
    </source>
</reference>
<feature type="compositionally biased region" description="Basic and acidic residues" evidence="3">
    <location>
        <begin position="150"/>
        <end position="164"/>
    </location>
</feature>
<evidence type="ECO:0000256" key="3">
    <source>
        <dbReference type="SAM" id="MobiDB-lite"/>
    </source>
</evidence>
<dbReference type="GeneID" id="96082520"/>